<dbReference type="AlphaFoldDB" id="A0A1Y1YE44"/>
<comment type="caution">
    <text evidence="2">The sequence shown here is derived from an EMBL/GenBank/DDBJ whole genome shotgun (WGS) entry which is preliminary data.</text>
</comment>
<keyword evidence="3" id="KW-1185">Reference proteome</keyword>
<feature type="chain" id="PRO_5012711344" evidence="1">
    <location>
        <begin position="20"/>
        <end position="112"/>
    </location>
</feature>
<dbReference type="Proteomes" id="UP000193498">
    <property type="component" value="Unassembled WGS sequence"/>
</dbReference>
<gene>
    <name evidence="2" type="ORF">K493DRAFT_314591</name>
</gene>
<reference evidence="2 3" key="1">
    <citation type="submission" date="2016-07" db="EMBL/GenBank/DDBJ databases">
        <title>Pervasive Adenine N6-methylation of Active Genes in Fungi.</title>
        <authorList>
            <consortium name="DOE Joint Genome Institute"/>
            <person name="Mondo S.J."/>
            <person name="Dannebaum R.O."/>
            <person name="Kuo R.C."/>
            <person name="Labutti K."/>
            <person name="Haridas S."/>
            <person name="Kuo A."/>
            <person name="Salamov A."/>
            <person name="Ahrendt S.R."/>
            <person name="Lipzen A."/>
            <person name="Sullivan W."/>
            <person name="Andreopoulos W.B."/>
            <person name="Clum A."/>
            <person name="Lindquist E."/>
            <person name="Daum C."/>
            <person name="Ramamoorthy G.K."/>
            <person name="Gryganskyi A."/>
            <person name="Culley D."/>
            <person name="Magnuson J.K."/>
            <person name="James T.Y."/>
            <person name="O'Malley M.A."/>
            <person name="Stajich J.E."/>
            <person name="Spatafora J.W."/>
            <person name="Visel A."/>
            <person name="Grigoriev I.V."/>
        </authorList>
    </citation>
    <scope>NUCLEOTIDE SEQUENCE [LARGE SCALE GENOMIC DNA]</scope>
    <source>
        <strain evidence="2 3">CBS 931.73</strain>
    </source>
</reference>
<evidence type="ECO:0000313" key="2">
    <source>
        <dbReference type="EMBL" id="ORX96259.1"/>
    </source>
</evidence>
<organism evidence="2 3">
    <name type="scientific">Basidiobolus meristosporus CBS 931.73</name>
    <dbReference type="NCBI Taxonomy" id="1314790"/>
    <lineage>
        <taxon>Eukaryota</taxon>
        <taxon>Fungi</taxon>
        <taxon>Fungi incertae sedis</taxon>
        <taxon>Zoopagomycota</taxon>
        <taxon>Entomophthoromycotina</taxon>
        <taxon>Basidiobolomycetes</taxon>
        <taxon>Basidiobolales</taxon>
        <taxon>Basidiobolaceae</taxon>
        <taxon>Basidiobolus</taxon>
    </lineage>
</organism>
<proteinExistence type="predicted"/>
<keyword evidence="1" id="KW-0732">Signal</keyword>
<evidence type="ECO:0000313" key="3">
    <source>
        <dbReference type="Proteomes" id="UP000193498"/>
    </source>
</evidence>
<sequence length="112" mass="12253">MLIKVSVFSIPLLLCSVHALPLPHTQTTTTTTTTNIYVPHSIRAKMAAIAPELSKLTFSTNINSESDTQHAAGYKPNFNEGVLLTIDKFTSETYQQGYRDGLLEGGKKCPVQ</sequence>
<name>A0A1Y1YE44_9FUNG</name>
<evidence type="ECO:0000256" key="1">
    <source>
        <dbReference type="SAM" id="SignalP"/>
    </source>
</evidence>
<dbReference type="EMBL" id="MCFE01000158">
    <property type="protein sequence ID" value="ORX96259.1"/>
    <property type="molecule type" value="Genomic_DNA"/>
</dbReference>
<accession>A0A1Y1YE44</accession>
<protein>
    <submittedName>
        <fullName evidence="2">Uncharacterized protein</fullName>
    </submittedName>
</protein>
<feature type="signal peptide" evidence="1">
    <location>
        <begin position="1"/>
        <end position="19"/>
    </location>
</feature>
<dbReference type="InParanoid" id="A0A1Y1YE44"/>